<organism evidence="1 2">
    <name type="scientific">Polarella glacialis</name>
    <name type="common">Dinoflagellate</name>
    <dbReference type="NCBI Taxonomy" id="89957"/>
    <lineage>
        <taxon>Eukaryota</taxon>
        <taxon>Sar</taxon>
        <taxon>Alveolata</taxon>
        <taxon>Dinophyceae</taxon>
        <taxon>Suessiales</taxon>
        <taxon>Suessiaceae</taxon>
        <taxon>Polarella</taxon>
    </lineage>
</organism>
<dbReference type="Gene3D" id="3.10.28.10">
    <property type="entry name" value="Homing endonucleases"/>
    <property type="match status" value="1"/>
</dbReference>
<dbReference type="SUPFAM" id="SSF55608">
    <property type="entry name" value="Homing endonucleases"/>
    <property type="match status" value="2"/>
</dbReference>
<keyword evidence="2" id="KW-1185">Reference proteome</keyword>
<evidence type="ECO:0008006" key="3">
    <source>
        <dbReference type="Google" id="ProtNLM"/>
    </source>
</evidence>
<comment type="caution">
    <text evidence="1">The sequence shown here is derived from an EMBL/GenBank/DDBJ whole genome shotgun (WGS) entry which is preliminary data.</text>
</comment>
<protein>
    <recommendedName>
        <fullName evidence="3">Homing endonuclease LAGLIDADG domain-containing protein</fullName>
    </recommendedName>
</protein>
<dbReference type="InterPro" id="IPR027434">
    <property type="entry name" value="Homing_endonucl"/>
</dbReference>
<dbReference type="AlphaFoldDB" id="A0A813G4Z5"/>
<proteinExistence type="predicted"/>
<evidence type="ECO:0000313" key="2">
    <source>
        <dbReference type="Proteomes" id="UP000654075"/>
    </source>
</evidence>
<name>A0A813G4Z5_POLGL</name>
<gene>
    <name evidence="1" type="ORF">PGLA1383_LOCUS38898</name>
</gene>
<dbReference type="OrthoDB" id="439133at2759"/>
<reference evidence="1" key="1">
    <citation type="submission" date="2021-02" db="EMBL/GenBank/DDBJ databases">
        <authorList>
            <person name="Dougan E. K."/>
            <person name="Rhodes N."/>
            <person name="Thang M."/>
            <person name="Chan C."/>
        </authorList>
    </citation>
    <scope>NUCLEOTIDE SEQUENCE</scope>
</reference>
<dbReference type="EMBL" id="CAJNNV010027727">
    <property type="protein sequence ID" value="CAE8621379.1"/>
    <property type="molecule type" value="Genomic_DNA"/>
</dbReference>
<sequence length="373" mass="41759">MRKLHWAPVNYFIAEGQRYQVPWRAPSTVGSILKDPDSALSDEELQYLVGFFDGDGSVFPAPDGSCCVLSVGQSYTRGEALLRFSSAFGGAVYKAGRGKGLWKPMVQWTVRGAAGKLAARTLSQLPSMKQAQLQLAANWPSCRKERGELAVSLKLLKQPDHKPELYCSWAFMAGFFDAEGYIRIRPLYAGVNLQLVQKNRSILDCIHVFLQVQQPGQWSTVVVYDNGIHRISCNSTRGSQQALEHMLQAGLSVKRREAELALMISPSNHVRIREDVSRPSGNQSKHRRLDESGMLRAMEIHRIGDRLRKARASNPKVCRLQEDLHLQQLKMEHKKNCRLSVIGLLRNDIRQLLAQGASVNQTDSEKVPSCILA</sequence>
<dbReference type="Proteomes" id="UP000654075">
    <property type="component" value="Unassembled WGS sequence"/>
</dbReference>
<accession>A0A813G4Z5</accession>
<evidence type="ECO:0000313" key="1">
    <source>
        <dbReference type="EMBL" id="CAE8621379.1"/>
    </source>
</evidence>